<protein>
    <submittedName>
        <fullName evidence="1">Uncharacterized protein</fullName>
    </submittedName>
</protein>
<accession>A0A172TX29</accession>
<name>A0A172TX29_9BACT</name>
<organism evidence="1 2">
    <name type="scientific">Flavisolibacter tropicus</name>
    <dbReference type="NCBI Taxonomy" id="1492898"/>
    <lineage>
        <taxon>Bacteria</taxon>
        <taxon>Pseudomonadati</taxon>
        <taxon>Bacteroidota</taxon>
        <taxon>Chitinophagia</taxon>
        <taxon>Chitinophagales</taxon>
        <taxon>Chitinophagaceae</taxon>
        <taxon>Flavisolibacter</taxon>
    </lineage>
</organism>
<dbReference type="Proteomes" id="UP000077177">
    <property type="component" value="Chromosome"/>
</dbReference>
<keyword evidence="2" id="KW-1185">Reference proteome</keyword>
<dbReference type="AlphaFoldDB" id="A0A172TX29"/>
<dbReference type="KEGG" id="fla:SY85_15215"/>
<proteinExistence type="predicted"/>
<sequence length="72" mass="8715">MLLFFGLVTELKQSDVFHCTIARYQKGLLVNSKPFDLFRIIPVTIRWYSLWYLEFVIWNLSFQISFQTTMLF</sequence>
<dbReference type="EMBL" id="CP011390">
    <property type="protein sequence ID" value="ANE51649.1"/>
    <property type="molecule type" value="Genomic_DNA"/>
</dbReference>
<evidence type="ECO:0000313" key="1">
    <source>
        <dbReference type="EMBL" id="ANE51649.1"/>
    </source>
</evidence>
<reference evidence="1 2" key="2">
    <citation type="journal article" date="2016" name="Int. J. Syst. Evol. Microbiol.">
        <title>Flavisolibacter tropicus sp. nov., isolated from tropical soil.</title>
        <authorList>
            <person name="Lee J.J."/>
            <person name="Kang M.S."/>
            <person name="Kim G.S."/>
            <person name="Lee C.S."/>
            <person name="Lim S."/>
            <person name="Lee J."/>
            <person name="Roh S.H."/>
            <person name="Kang H."/>
            <person name="Ha J.M."/>
            <person name="Bae S."/>
            <person name="Jung H.Y."/>
            <person name="Kim M.K."/>
        </authorList>
    </citation>
    <scope>NUCLEOTIDE SEQUENCE [LARGE SCALE GENOMIC DNA]</scope>
    <source>
        <strain evidence="1 2">LCS9</strain>
    </source>
</reference>
<reference evidence="2" key="1">
    <citation type="submission" date="2015-01" db="EMBL/GenBank/DDBJ databases">
        <title>Flavisolibacter sp./LCS9/ whole genome sequencing.</title>
        <authorList>
            <person name="Kim M.K."/>
            <person name="Srinivasan S."/>
            <person name="Lee J.-J."/>
        </authorList>
    </citation>
    <scope>NUCLEOTIDE SEQUENCE [LARGE SCALE GENOMIC DNA]</scope>
    <source>
        <strain evidence="2">LCS9</strain>
    </source>
</reference>
<evidence type="ECO:0000313" key="2">
    <source>
        <dbReference type="Proteomes" id="UP000077177"/>
    </source>
</evidence>
<gene>
    <name evidence="1" type="ORF">SY85_15215</name>
</gene>